<dbReference type="EMBL" id="JAYWIO010000002">
    <property type="protein sequence ID" value="KAK7283180.1"/>
    <property type="molecule type" value="Genomic_DNA"/>
</dbReference>
<keyword evidence="3" id="KW-1185">Reference proteome</keyword>
<name>A0AAN9IN82_CROPI</name>
<proteinExistence type="predicted"/>
<evidence type="ECO:0000313" key="3">
    <source>
        <dbReference type="Proteomes" id="UP001372338"/>
    </source>
</evidence>
<protein>
    <submittedName>
        <fullName evidence="2">Uncharacterized protein</fullName>
    </submittedName>
</protein>
<accession>A0AAN9IN82</accession>
<organism evidence="2 3">
    <name type="scientific">Crotalaria pallida</name>
    <name type="common">Smooth rattlebox</name>
    <name type="synonym">Crotalaria striata</name>
    <dbReference type="NCBI Taxonomy" id="3830"/>
    <lineage>
        <taxon>Eukaryota</taxon>
        <taxon>Viridiplantae</taxon>
        <taxon>Streptophyta</taxon>
        <taxon>Embryophyta</taxon>
        <taxon>Tracheophyta</taxon>
        <taxon>Spermatophyta</taxon>
        <taxon>Magnoliopsida</taxon>
        <taxon>eudicotyledons</taxon>
        <taxon>Gunneridae</taxon>
        <taxon>Pentapetalae</taxon>
        <taxon>rosids</taxon>
        <taxon>fabids</taxon>
        <taxon>Fabales</taxon>
        <taxon>Fabaceae</taxon>
        <taxon>Papilionoideae</taxon>
        <taxon>50 kb inversion clade</taxon>
        <taxon>genistoids sensu lato</taxon>
        <taxon>core genistoids</taxon>
        <taxon>Crotalarieae</taxon>
        <taxon>Crotalaria</taxon>
    </lineage>
</organism>
<feature type="region of interest" description="Disordered" evidence="1">
    <location>
        <begin position="1"/>
        <end position="25"/>
    </location>
</feature>
<dbReference type="Proteomes" id="UP001372338">
    <property type="component" value="Unassembled WGS sequence"/>
</dbReference>
<gene>
    <name evidence="2" type="ORF">RIF29_12546</name>
</gene>
<reference evidence="2 3" key="1">
    <citation type="submission" date="2024-01" db="EMBL/GenBank/DDBJ databases">
        <title>The genomes of 5 underutilized Papilionoideae crops provide insights into root nodulation and disease resistanc.</title>
        <authorList>
            <person name="Yuan L."/>
        </authorList>
    </citation>
    <scope>NUCLEOTIDE SEQUENCE [LARGE SCALE GENOMIC DNA]</scope>
    <source>
        <strain evidence="2">ZHUSHIDOU_FW_LH</strain>
        <tissue evidence="2">Leaf</tissue>
    </source>
</reference>
<evidence type="ECO:0000313" key="2">
    <source>
        <dbReference type="EMBL" id="KAK7283180.1"/>
    </source>
</evidence>
<sequence length="121" mass="13095">MMVTATLSPTATQCVPHPPPHSASRPLAHNTTTTFPINQFQTAPFPCSSTPPILPYSPTLDLTTSASRTSTDDVASKEVHTVIKKSVPAAKCGNAPSFVVAIDKSSRNRVHFFRERKVYCV</sequence>
<comment type="caution">
    <text evidence="2">The sequence shown here is derived from an EMBL/GenBank/DDBJ whole genome shotgun (WGS) entry which is preliminary data.</text>
</comment>
<dbReference type="AlphaFoldDB" id="A0AAN9IN82"/>
<feature type="compositionally biased region" description="Polar residues" evidence="1">
    <location>
        <begin position="1"/>
        <end position="13"/>
    </location>
</feature>
<evidence type="ECO:0000256" key="1">
    <source>
        <dbReference type="SAM" id="MobiDB-lite"/>
    </source>
</evidence>